<dbReference type="CDD" id="cd04301">
    <property type="entry name" value="NAT_SF"/>
    <property type="match status" value="1"/>
</dbReference>
<protein>
    <submittedName>
        <fullName evidence="7">GNAT family N-acetyltransferase</fullName>
    </submittedName>
</protein>
<sequence>MPIFTLRPISRETLLPAFDCGDDDLNDFFQEDAINYASAHLAKTFMVLNQHRKMIAYFSLFNDSLRVEEISFTSANQRKAFLKKRGIPYEKRHLKSFGAIKIGRLAVDKNLHNKGIGQEILNYIISIAIECNKSCACKFLIVDAKKKATTFYLKNGFDFLGSLDDIHETRLMWLDLNPFLNSYFKPSEKNYP</sequence>
<name>A0ABV3Z9P6_9BACT</name>
<keyword evidence="4" id="KW-0012">Acyltransferase</keyword>
<dbReference type="Gene3D" id="3.40.630.30">
    <property type="match status" value="1"/>
</dbReference>
<reference evidence="7 8" key="1">
    <citation type="submission" date="2023-07" db="EMBL/GenBank/DDBJ databases">
        <authorList>
            <person name="Lian W.-H."/>
        </authorList>
    </citation>
    <scope>NUCLEOTIDE SEQUENCE [LARGE SCALE GENOMIC DNA]</scope>
    <source>
        <strain evidence="7 8">SYSU DXS3180</strain>
    </source>
</reference>
<dbReference type="Proteomes" id="UP001560573">
    <property type="component" value="Unassembled WGS sequence"/>
</dbReference>
<evidence type="ECO:0000313" key="8">
    <source>
        <dbReference type="Proteomes" id="UP001560573"/>
    </source>
</evidence>
<keyword evidence="3" id="KW-0808">Transferase</keyword>
<gene>
    <name evidence="7" type="ORF">QTN47_03750</name>
</gene>
<evidence type="ECO:0000256" key="4">
    <source>
        <dbReference type="ARBA" id="ARBA00023315"/>
    </source>
</evidence>
<dbReference type="PROSITE" id="PS51186">
    <property type="entry name" value="GNAT"/>
    <property type="match status" value="1"/>
</dbReference>
<evidence type="ECO:0000256" key="2">
    <source>
        <dbReference type="ARBA" id="ARBA00022649"/>
    </source>
</evidence>
<keyword evidence="8" id="KW-1185">Reference proteome</keyword>
<dbReference type="RefSeq" id="WP_369327988.1">
    <property type="nucleotide sequence ID" value="NZ_JAULBC010000001.1"/>
</dbReference>
<dbReference type="InterPro" id="IPR016181">
    <property type="entry name" value="Acyl_CoA_acyltransferase"/>
</dbReference>
<evidence type="ECO:0000256" key="1">
    <source>
        <dbReference type="ARBA" id="ARBA00022491"/>
    </source>
</evidence>
<dbReference type="EMBL" id="JAULBC010000001">
    <property type="protein sequence ID" value="MEX6686592.1"/>
    <property type="molecule type" value="Genomic_DNA"/>
</dbReference>
<accession>A0ABV3Z9P6</accession>
<comment type="catalytic activity">
    <reaction evidence="5">
        <text>glycyl-tRNA(Gly) + acetyl-CoA = N-acetylglycyl-tRNA(Gly) + CoA + H(+)</text>
        <dbReference type="Rhea" id="RHEA:81867"/>
        <dbReference type="Rhea" id="RHEA-COMP:9683"/>
        <dbReference type="Rhea" id="RHEA-COMP:19766"/>
        <dbReference type="ChEBI" id="CHEBI:15378"/>
        <dbReference type="ChEBI" id="CHEBI:57287"/>
        <dbReference type="ChEBI" id="CHEBI:57288"/>
        <dbReference type="ChEBI" id="CHEBI:78522"/>
        <dbReference type="ChEBI" id="CHEBI:232036"/>
    </reaction>
</comment>
<dbReference type="Pfam" id="PF13508">
    <property type="entry name" value="Acetyltransf_7"/>
    <property type="match status" value="1"/>
</dbReference>
<dbReference type="PANTHER" id="PTHR36449">
    <property type="entry name" value="ACETYLTRANSFERASE-RELATED"/>
    <property type="match status" value="1"/>
</dbReference>
<keyword evidence="1" id="KW-0678">Repressor</keyword>
<feature type="domain" description="N-acetyltransferase" evidence="6">
    <location>
        <begin position="4"/>
        <end position="177"/>
    </location>
</feature>
<organism evidence="7 8">
    <name type="scientific">Danxiaibacter flavus</name>
    <dbReference type="NCBI Taxonomy" id="3049108"/>
    <lineage>
        <taxon>Bacteria</taxon>
        <taxon>Pseudomonadati</taxon>
        <taxon>Bacteroidota</taxon>
        <taxon>Chitinophagia</taxon>
        <taxon>Chitinophagales</taxon>
        <taxon>Chitinophagaceae</taxon>
        <taxon>Danxiaibacter</taxon>
    </lineage>
</organism>
<evidence type="ECO:0000256" key="5">
    <source>
        <dbReference type="ARBA" id="ARBA00049880"/>
    </source>
</evidence>
<evidence type="ECO:0000259" key="6">
    <source>
        <dbReference type="PROSITE" id="PS51186"/>
    </source>
</evidence>
<evidence type="ECO:0000256" key="3">
    <source>
        <dbReference type="ARBA" id="ARBA00022679"/>
    </source>
</evidence>
<dbReference type="PANTHER" id="PTHR36449:SF1">
    <property type="entry name" value="ACETYLTRANSFERASE"/>
    <property type="match status" value="1"/>
</dbReference>
<keyword evidence="2" id="KW-1277">Toxin-antitoxin system</keyword>
<proteinExistence type="predicted"/>
<dbReference type="SUPFAM" id="SSF55729">
    <property type="entry name" value="Acyl-CoA N-acyltransferases (Nat)"/>
    <property type="match status" value="1"/>
</dbReference>
<comment type="caution">
    <text evidence="7">The sequence shown here is derived from an EMBL/GenBank/DDBJ whole genome shotgun (WGS) entry which is preliminary data.</text>
</comment>
<evidence type="ECO:0000313" key="7">
    <source>
        <dbReference type="EMBL" id="MEX6686592.1"/>
    </source>
</evidence>
<dbReference type="InterPro" id="IPR000182">
    <property type="entry name" value="GNAT_dom"/>
</dbReference>